<evidence type="ECO:0000256" key="3">
    <source>
        <dbReference type="ARBA" id="ARBA00010763"/>
    </source>
</evidence>
<dbReference type="Pfam" id="PF03453">
    <property type="entry name" value="MoeA_N"/>
    <property type="match status" value="1"/>
</dbReference>
<dbReference type="CDD" id="cd00887">
    <property type="entry name" value="MoeA"/>
    <property type="match status" value="1"/>
</dbReference>
<dbReference type="Proteomes" id="UP000182114">
    <property type="component" value="Unassembled WGS sequence"/>
</dbReference>
<dbReference type="InterPro" id="IPR036135">
    <property type="entry name" value="MoeA_linker/N_sf"/>
</dbReference>
<dbReference type="SUPFAM" id="SSF53218">
    <property type="entry name" value="Molybdenum cofactor biosynthesis proteins"/>
    <property type="match status" value="1"/>
</dbReference>
<dbReference type="UniPathway" id="UPA00344"/>
<gene>
    <name evidence="7" type="ORF">SAMN04487992_107142</name>
</gene>
<dbReference type="Pfam" id="PF03454">
    <property type="entry name" value="MoeA_C"/>
    <property type="match status" value="1"/>
</dbReference>
<dbReference type="InterPro" id="IPR036425">
    <property type="entry name" value="MoaB/Mog-like_dom_sf"/>
</dbReference>
<evidence type="ECO:0000256" key="2">
    <source>
        <dbReference type="ARBA" id="ARBA00005046"/>
    </source>
</evidence>
<keyword evidence="6" id="KW-0808">Transferase</keyword>
<dbReference type="Gene3D" id="3.90.105.10">
    <property type="entry name" value="Molybdopterin biosynthesis moea protein, domain 2"/>
    <property type="match status" value="1"/>
</dbReference>
<dbReference type="Gene3D" id="3.40.980.10">
    <property type="entry name" value="MoaB/Mog-like domain"/>
    <property type="match status" value="1"/>
</dbReference>
<dbReference type="GO" id="GO:0006777">
    <property type="term" value="P:Mo-molybdopterin cofactor biosynthetic process"/>
    <property type="evidence" value="ECO:0007669"/>
    <property type="project" value="UniProtKB-UniRule"/>
</dbReference>
<dbReference type="InterPro" id="IPR001453">
    <property type="entry name" value="MoaB/Mog_dom"/>
</dbReference>
<dbReference type="GO" id="GO:0046872">
    <property type="term" value="F:metal ion binding"/>
    <property type="evidence" value="ECO:0007669"/>
    <property type="project" value="UniProtKB-UniRule"/>
</dbReference>
<comment type="similarity">
    <text evidence="3 6">Belongs to the MoeA family.</text>
</comment>
<dbReference type="Pfam" id="PF00994">
    <property type="entry name" value="MoCF_biosynth"/>
    <property type="match status" value="1"/>
</dbReference>
<dbReference type="EMBL" id="FNBD01000007">
    <property type="protein sequence ID" value="SDF09832.1"/>
    <property type="molecule type" value="Genomic_DNA"/>
</dbReference>
<accession>A0A1G7IAW3</accession>
<dbReference type="InterPro" id="IPR036688">
    <property type="entry name" value="MoeA_C_domain_IV_sf"/>
</dbReference>
<comment type="catalytic activity">
    <reaction evidence="5">
        <text>adenylyl-molybdopterin + molybdate = Mo-molybdopterin + AMP + H(+)</text>
        <dbReference type="Rhea" id="RHEA:35047"/>
        <dbReference type="ChEBI" id="CHEBI:15378"/>
        <dbReference type="ChEBI" id="CHEBI:36264"/>
        <dbReference type="ChEBI" id="CHEBI:62727"/>
        <dbReference type="ChEBI" id="CHEBI:71302"/>
        <dbReference type="ChEBI" id="CHEBI:456215"/>
        <dbReference type="EC" id="2.10.1.1"/>
    </reaction>
</comment>
<dbReference type="AlphaFoldDB" id="A0A1G7IAW3"/>
<comment type="cofactor">
    <cofactor evidence="6">
        <name>Mg(2+)</name>
        <dbReference type="ChEBI" id="CHEBI:18420"/>
    </cofactor>
</comment>
<keyword evidence="8" id="KW-1185">Reference proteome</keyword>
<dbReference type="Gene3D" id="2.170.190.11">
    <property type="entry name" value="Molybdopterin biosynthesis moea protein, domain 3"/>
    <property type="match status" value="1"/>
</dbReference>
<dbReference type="InterPro" id="IPR005111">
    <property type="entry name" value="MoeA_C_domain_IV"/>
</dbReference>
<dbReference type="InterPro" id="IPR005110">
    <property type="entry name" value="MoeA_linker/N"/>
</dbReference>
<keyword evidence="6" id="KW-0479">Metal-binding</keyword>
<dbReference type="SUPFAM" id="SSF63882">
    <property type="entry name" value="MoeA N-terminal region -like"/>
    <property type="match status" value="1"/>
</dbReference>
<dbReference type="RefSeq" id="WP_025614573.1">
    <property type="nucleotide sequence ID" value="NZ_CANMGP010000002.1"/>
</dbReference>
<name>A0A1G7IAW3_9FLAO</name>
<dbReference type="InterPro" id="IPR038987">
    <property type="entry name" value="MoeA-like"/>
</dbReference>
<dbReference type="EC" id="2.10.1.1" evidence="6"/>
<dbReference type="PANTHER" id="PTHR10192">
    <property type="entry name" value="MOLYBDOPTERIN BIOSYNTHESIS PROTEIN"/>
    <property type="match status" value="1"/>
</dbReference>
<sequence length="396" mass="43485">MITYEEAFRRVMLYTKDFGTVSVPLMESVNCVLAETIYADRDFPPFNRSTKDGIALQHSAFETNEQVFKIEGIIGAGLAQQKLENPKSCLEIMTGAVVPAYADTIVMYEDIEIKDGYATVHTEPVKGQNIHLQGSDKKEGTVLLEKGIRISPAEIGILASVGKASVVVQKTPTVCVISTGDELVPVSEIPKPHQIRTSNVLSLKAALQKENITATHLHLNDNKEVIQAAVLKALTEYDVLLLSGGVSKGKFDFIPEVMDELGVEKVFHKVLQRPGKPFWFGVHEEYNAMVFSFPGNPVSTFSNYCVYFAPWLKNSMGLGVRDRFVVLKNDVEKHPILTLYIPAVLEWDGATLLAKTVANNGSGDLTSLAEIDGFVCLPPGEANYEKGAQVHFIPSK</sequence>
<evidence type="ECO:0000313" key="8">
    <source>
        <dbReference type="Proteomes" id="UP000182114"/>
    </source>
</evidence>
<proteinExistence type="inferred from homology"/>
<comment type="function">
    <text evidence="1 6">Catalyzes the insertion of molybdate into adenylated molybdopterin with the concomitant release of AMP.</text>
</comment>
<dbReference type="Gene3D" id="2.40.340.10">
    <property type="entry name" value="MoeA, C-terminal, domain IV"/>
    <property type="match status" value="1"/>
</dbReference>
<dbReference type="GO" id="GO:0005829">
    <property type="term" value="C:cytosol"/>
    <property type="evidence" value="ECO:0007669"/>
    <property type="project" value="TreeGrafter"/>
</dbReference>
<keyword evidence="4 6" id="KW-0501">Molybdenum cofactor biosynthesis</keyword>
<dbReference type="SMART" id="SM00852">
    <property type="entry name" value="MoCF_biosynth"/>
    <property type="match status" value="1"/>
</dbReference>
<evidence type="ECO:0000313" key="7">
    <source>
        <dbReference type="EMBL" id="SDF09832.1"/>
    </source>
</evidence>
<dbReference type="eggNOG" id="COG0303">
    <property type="taxonomic scope" value="Bacteria"/>
</dbReference>
<dbReference type="SUPFAM" id="SSF63867">
    <property type="entry name" value="MoeA C-terminal domain-like"/>
    <property type="match status" value="1"/>
</dbReference>
<dbReference type="PANTHER" id="PTHR10192:SF5">
    <property type="entry name" value="GEPHYRIN"/>
    <property type="match status" value="1"/>
</dbReference>
<dbReference type="NCBIfam" id="TIGR00177">
    <property type="entry name" value="molyb_syn"/>
    <property type="match status" value="1"/>
</dbReference>
<evidence type="ECO:0000256" key="6">
    <source>
        <dbReference type="RuleBase" id="RU365090"/>
    </source>
</evidence>
<dbReference type="GeneID" id="78061261"/>
<organism evidence="7 8">
    <name type="scientific">Cellulophaga baltica</name>
    <dbReference type="NCBI Taxonomy" id="76594"/>
    <lineage>
        <taxon>Bacteria</taxon>
        <taxon>Pseudomonadati</taxon>
        <taxon>Bacteroidota</taxon>
        <taxon>Flavobacteriia</taxon>
        <taxon>Flavobacteriales</taxon>
        <taxon>Flavobacteriaceae</taxon>
        <taxon>Cellulophaga</taxon>
    </lineage>
</organism>
<protein>
    <recommendedName>
        <fullName evidence="6">Molybdopterin molybdenumtransferase</fullName>
        <ecNumber evidence="6">2.10.1.1</ecNumber>
    </recommendedName>
</protein>
<keyword evidence="6" id="KW-0460">Magnesium</keyword>
<evidence type="ECO:0000256" key="5">
    <source>
        <dbReference type="ARBA" id="ARBA00047317"/>
    </source>
</evidence>
<evidence type="ECO:0000256" key="4">
    <source>
        <dbReference type="ARBA" id="ARBA00023150"/>
    </source>
</evidence>
<comment type="pathway">
    <text evidence="2 6">Cofactor biosynthesis; molybdopterin biosynthesis.</text>
</comment>
<dbReference type="GO" id="GO:0061599">
    <property type="term" value="F:molybdopterin molybdotransferase activity"/>
    <property type="evidence" value="ECO:0007669"/>
    <property type="project" value="UniProtKB-UniRule"/>
</dbReference>
<keyword evidence="6" id="KW-0500">Molybdenum</keyword>
<evidence type="ECO:0000256" key="1">
    <source>
        <dbReference type="ARBA" id="ARBA00002901"/>
    </source>
</evidence>
<reference evidence="8" key="1">
    <citation type="submission" date="2016-10" db="EMBL/GenBank/DDBJ databases">
        <authorList>
            <person name="Varghese N."/>
            <person name="Submissions S."/>
        </authorList>
    </citation>
    <scope>NUCLEOTIDE SEQUENCE [LARGE SCALE GENOMIC DNA]</scope>
    <source>
        <strain evidence="8">DSM 24729</strain>
    </source>
</reference>